<dbReference type="STRING" id="633697.EubceDRAFT1_2554"/>
<dbReference type="PANTHER" id="PTHR37301:SF1">
    <property type="entry name" value="DNA-BINDING PROTEIN"/>
    <property type="match status" value="1"/>
</dbReference>
<dbReference type="GO" id="GO:0003677">
    <property type="term" value="F:DNA binding"/>
    <property type="evidence" value="ECO:0007669"/>
    <property type="project" value="InterPro"/>
</dbReference>
<dbReference type="Pfam" id="PF13443">
    <property type="entry name" value="HTH_26"/>
    <property type="match status" value="1"/>
</dbReference>
<sequence length="71" mass="7903">MSISYNGLWKMLIDKNMYKKDLAAALNISSATMAKMGKGETVSLDVLQKICAYMDCNIGDIMSFEKEEKDG</sequence>
<reference evidence="2 3" key="1">
    <citation type="submission" date="2010-08" db="EMBL/GenBank/DDBJ databases">
        <authorList>
            <consortium name="US DOE Joint Genome Institute (JGI-PGF)"/>
            <person name="Lucas S."/>
            <person name="Copeland A."/>
            <person name="Lapidus A."/>
            <person name="Cheng J.-F."/>
            <person name="Bruce D."/>
            <person name="Goodwin L."/>
            <person name="Pitluck S."/>
            <person name="Land M.L."/>
            <person name="Hauser L."/>
            <person name="Chang Y.-J."/>
            <person name="Anderson I.J."/>
            <person name="Johnson E."/>
            <person name="Mulhopadhyay B."/>
            <person name="Kyrpides N."/>
            <person name="Woyke T.J."/>
        </authorList>
    </citation>
    <scope>NUCLEOTIDE SEQUENCE [LARGE SCALE GENOMIC DNA]</scope>
    <source>
        <strain evidence="2 3">6</strain>
    </source>
</reference>
<keyword evidence="3" id="KW-1185">Reference proteome</keyword>
<dbReference type="InterPro" id="IPR001387">
    <property type="entry name" value="Cro/C1-type_HTH"/>
</dbReference>
<dbReference type="EMBL" id="CM001487">
    <property type="protein sequence ID" value="EIM58272.1"/>
    <property type="molecule type" value="Genomic_DNA"/>
</dbReference>
<feature type="domain" description="HTH cro/C1-type" evidence="1">
    <location>
        <begin position="20"/>
        <end position="61"/>
    </location>
</feature>
<evidence type="ECO:0000259" key="1">
    <source>
        <dbReference type="PROSITE" id="PS50943"/>
    </source>
</evidence>
<dbReference type="Proteomes" id="UP000005753">
    <property type="component" value="Chromosome"/>
</dbReference>
<proteinExistence type="predicted"/>
<dbReference type="InterPro" id="IPR010982">
    <property type="entry name" value="Lambda_DNA-bd_dom_sf"/>
</dbReference>
<dbReference type="HOGENOM" id="CLU_066192_31_1_9"/>
<dbReference type="AlphaFoldDB" id="I5AWU9"/>
<dbReference type="eggNOG" id="COG3655">
    <property type="taxonomic scope" value="Bacteria"/>
</dbReference>
<name>I5AWU9_EUBC6</name>
<dbReference type="OrthoDB" id="9804186at2"/>
<protein>
    <submittedName>
        <fullName evidence="2">Putative transcriptional regulator</fullName>
    </submittedName>
</protein>
<dbReference type="PANTHER" id="PTHR37301">
    <property type="entry name" value="DNA-BINDING PROTEIN-RELATED"/>
    <property type="match status" value="1"/>
</dbReference>
<gene>
    <name evidence="2" type="ORF">EubceDRAFT1_2554</name>
</gene>
<reference evidence="2 3" key="2">
    <citation type="submission" date="2012-02" db="EMBL/GenBank/DDBJ databases">
        <title>Improved High-Quality Draft sequence of Eubacterium cellulosolvens 6.</title>
        <authorList>
            <consortium name="US DOE Joint Genome Institute"/>
            <person name="Lucas S."/>
            <person name="Han J."/>
            <person name="Lapidus A."/>
            <person name="Cheng J.-F."/>
            <person name="Goodwin L."/>
            <person name="Pitluck S."/>
            <person name="Peters L."/>
            <person name="Mikhailova N."/>
            <person name="Gu W."/>
            <person name="Detter J.C."/>
            <person name="Han C."/>
            <person name="Tapia R."/>
            <person name="Land M."/>
            <person name="Hauser L."/>
            <person name="Kyrpides N."/>
            <person name="Ivanova N."/>
            <person name="Pagani I."/>
            <person name="Johnson E."/>
            <person name="Mukhopadhyay B."/>
            <person name="Anderson I."/>
            <person name="Woyke T."/>
        </authorList>
    </citation>
    <scope>NUCLEOTIDE SEQUENCE [LARGE SCALE GENOMIC DNA]</scope>
    <source>
        <strain evidence="2 3">6</strain>
    </source>
</reference>
<organism evidence="2 3">
    <name type="scientific">Eubacterium cellulosolvens (strain ATCC 43171 / JCM 9499 / 6)</name>
    <name type="common">Cillobacterium cellulosolvens</name>
    <dbReference type="NCBI Taxonomy" id="633697"/>
    <lineage>
        <taxon>Bacteria</taxon>
        <taxon>Bacillati</taxon>
        <taxon>Bacillota</taxon>
        <taxon>Clostridia</taxon>
        <taxon>Eubacteriales</taxon>
        <taxon>Eubacteriaceae</taxon>
        <taxon>Eubacterium</taxon>
    </lineage>
</organism>
<dbReference type="PROSITE" id="PS50943">
    <property type="entry name" value="HTH_CROC1"/>
    <property type="match status" value="1"/>
</dbReference>
<accession>I5AWU9</accession>
<dbReference type="Gene3D" id="1.10.260.40">
    <property type="entry name" value="lambda repressor-like DNA-binding domains"/>
    <property type="match status" value="1"/>
</dbReference>
<evidence type="ECO:0000313" key="3">
    <source>
        <dbReference type="Proteomes" id="UP000005753"/>
    </source>
</evidence>
<evidence type="ECO:0000313" key="2">
    <source>
        <dbReference type="EMBL" id="EIM58272.1"/>
    </source>
</evidence>
<dbReference type="SUPFAM" id="SSF47413">
    <property type="entry name" value="lambda repressor-like DNA-binding domains"/>
    <property type="match status" value="1"/>
</dbReference>